<evidence type="ECO:0000313" key="2">
    <source>
        <dbReference type="Proteomes" id="UP001459277"/>
    </source>
</evidence>
<name>A0AAW2CFP7_9ROSI</name>
<keyword evidence="2" id="KW-1185">Reference proteome</keyword>
<dbReference type="EMBL" id="JAZDWU010000007">
    <property type="protein sequence ID" value="KAK9996536.1"/>
    <property type="molecule type" value="Genomic_DNA"/>
</dbReference>
<protein>
    <submittedName>
        <fullName evidence="1">Uncharacterized protein</fullName>
    </submittedName>
</protein>
<organism evidence="1 2">
    <name type="scientific">Lithocarpus litseifolius</name>
    <dbReference type="NCBI Taxonomy" id="425828"/>
    <lineage>
        <taxon>Eukaryota</taxon>
        <taxon>Viridiplantae</taxon>
        <taxon>Streptophyta</taxon>
        <taxon>Embryophyta</taxon>
        <taxon>Tracheophyta</taxon>
        <taxon>Spermatophyta</taxon>
        <taxon>Magnoliopsida</taxon>
        <taxon>eudicotyledons</taxon>
        <taxon>Gunneridae</taxon>
        <taxon>Pentapetalae</taxon>
        <taxon>rosids</taxon>
        <taxon>fabids</taxon>
        <taxon>Fagales</taxon>
        <taxon>Fagaceae</taxon>
        <taxon>Lithocarpus</taxon>
    </lineage>
</organism>
<accession>A0AAW2CFP7</accession>
<dbReference type="AlphaFoldDB" id="A0AAW2CFP7"/>
<proteinExistence type="predicted"/>
<reference evidence="1 2" key="1">
    <citation type="submission" date="2024-01" db="EMBL/GenBank/DDBJ databases">
        <title>A telomere-to-telomere, gap-free genome of sweet tea (Lithocarpus litseifolius).</title>
        <authorList>
            <person name="Zhou J."/>
        </authorList>
    </citation>
    <scope>NUCLEOTIDE SEQUENCE [LARGE SCALE GENOMIC DNA]</scope>
    <source>
        <strain evidence="1">Zhou-2022a</strain>
        <tissue evidence="1">Leaf</tissue>
    </source>
</reference>
<evidence type="ECO:0000313" key="1">
    <source>
        <dbReference type="EMBL" id="KAK9996536.1"/>
    </source>
</evidence>
<gene>
    <name evidence="1" type="ORF">SO802_021222</name>
</gene>
<comment type="caution">
    <text evidence="1">The sequence shown here is derived from an EMBL/GenBank/DDBJ whole genome shotgun (WGS) entry which is preliminary data.</text>
</comment>
<dbReference type="Proteomes" id="UP001459277">
    <property type="component" value="Unassembled WGS sequence"/>
</dbReference>
<sequence length="112" mass="12739">MQDSLGKSYGFSCGFELPEFFACMAAEIPNEFGPGPMEDSVLRFVKEHRSCAVWEGEDPGVLTCRGHNDEFRKRRPMVDDRILDIVKRVGLEGLQRTPSREIDNNLIMAFVK</sequence>